<evidence type="ECO:0000256" key="6">
    <source>
        <dbReference type="PROSITE-ProRule" id="PRU10141"/>
    </source>
</evidence>
<evidence type="ECO:0000256" key="5">
    <source>
        <dbReference type="ARBA" id="ARBA00022840"/>
    </source>
</evidence>
<feature type="region of interest" description="Disordered" evidence="8">
    <location>
        <begin position="1"/>
        <end position="22"/>
    </location>
</feature>
<accession>A0AAV1HR06</accession>
<proteinExistence type="inferred from homology"/>
<evidence type="ECO:0000256" key="3">
    <source>
        <dbReference type="ARBA" id="ARBA00022741"/>
    </source>
</evidence>
<evidence type="ECO:0000256" key="7">
    <source>
        <dbReference type="RuleBase" id="RU000304"/>
    </source>
</evidence>
<protein>
    <recommendedName>
        <fullName evidence="9">Protein kinase domain-containing protein</fullName>
    </recommendedName>
</protein>
<evidence type="ECO:0000313" key="10">
    <source>
        <dbReference type="EMBL" id="CAK0734366.1"/>
    </source>
</evidence>
<feature type="binding site" evidence="6">
    <location>
        <position position="63"/>
    </location>
    <ligand>
        <name>ATP</name>
        <dbReference type="ChEBI" id="CHEBI:30616"/>
    </ligand>
</feature>
<dbReference type="GO" id="GO:0005524">
    <property type="term" value="F:ATP binding"/>
    <property type="evidence" value="ECO:0007669"/>
    <property type="project" value="UniProtKB-UniRule"/>
</dbReference>
<keyword evidence="3 6" id="KW-0547">Nucleotide-binding</keyword>
<keyword evidence="2" id="KW-0808">Transferase</keyword>
<sequence>MLSGESVSHSDFSSSEEDEMNGTDLNRTLQGAASILQIKELIGRGAFGSVYKATWKGLPAAVKVIEHDDEETHASFSPLSTGASLRSLQGIPLAAVGEEPFCTGGQDTPCAKQQEEAQGNAHMVSSNLAATKGSQAMLEAAVSSAICHPNIVQTYDYQVVDTYQSATVLRTEANRETRIIMEFCDAGSLDEAIQQGRFRSSDADPQGPAIVNLQALCLTLLDIASAMAHLHSMRIVHKDLKPKNVLLATCADDERGFVAKVSDFGLSQLQPDRTPSTGTAMASAGEPAGTVAYMAPEMLCYANCSRACDVYAFGILVWELYTGDPPYEQLSKVQIMFGVMSQDLRPEFPPAAPAWLTDLACQCWACSPAARPSFAEVRRMLHDRALQLQPAV</sequence>
<dbReference type="PROSITE" id="PS50011">
    <property type="entry name" value="PROTEIN_KINASE_DOM"/>
    <property type="match status" value="1"/>
</dbReference>
<dbReference type="PANTHER" id="PTHR44329">
    <property type="entry name" value="SERINE/THREONINE-PROTEIN KINASE TNNI3K-RELATED"/>
    <property type="match status" value="1"/>
</dbReference>
<organism evidence="10 11">
    <name type="scientific">Coccomyxa viridis</name>
    <dbReference type="NCBI Taxonomy" id="1274662"/>
    <lineage>
        <taxon>Eukaryota</taxon>
        <taxon>Viridiplantae</taxon>
        <taxon>Chlorophyta</taxon>
        <taxon>core chlorophytes</taxon>
        <taxon>Trebouxiophyceae</taxon>
        <taxon>Trebouxiophyceae incertae sedis</taxon>
        <taxon>Coccomyxaceae</taxon>
        <taxon>Coccomyxa</taxon>
    </lineage>
</organism>
<dbReference type="Gene3D" id="3.30.200.20">
    <property type="entry name" value="Phosphorylase Kinase, domain 1"/>
    <property type="match status" value="1"/>
</dbReference>
<dbReference type="InterPro" id="IPR008271">
    <property type="entry name" value="Ser/Thr_kinase_AS"/>
</dbReference>
<evidence type="ECO:0000256" key="8">
    <source>
        <dbReference type="SAM" id="MobiDB-lite"/>
    </source>
</evidence>
<dbReference type="GO" id="GO:0004674">
    <property type="term" value="F:protein serine/threonine kinase activity"/>
    <property type="evidence" value="ECO:0007669"/>
    <property type="project" value="UniProtKB-KW"/>
</dbReference>
<feature type="domain" description="Protein kinase" evidence="9">
    <location>
        <begin position="36"/>
        <end position="385"/>
    </location>
</feature>
<dbReference type="SUPFAM" id="SSF56112">
    <property type="entry name" value="Protein kinase-like (PK-like)"/>
    <property type="match status" value="1"/>
</dbReference>
<dbReference type="EMBL" id="CAUYUE010000001">
    <property type="protein sequence ID" value="CAK0734366.1"/>
    <property type="molecule type" value="Genomic_DNA"/>
</dbReference>
<dbReference type="InterPro" id="IPR011009">
    <property type="entry name" value="Kinase-like_dom_sf"/>
</dbReference>
<keyword evidence="5 6" id="KW-0067">ATP-binding</keyword>
<gene>
    <name evidence="10" type="ORF">CVIRNUC_000421</name>
</gene>
<dbReference type="SMART" id="SM00220">
    <property type="entry name" value="S_TKc"/>
    <property type="match status" value="1"/>
</dbReference>
<reference evidence="10 11" key="1">
    <citation type="submission" date="2023-10" db="EMBL/GenBank/DDBJ databases">
        <authorList>
            <person name="Maclean D."/>
            <person name="Macfadyen A."/>
        </authorList>
    </citation>
    <scope>NUCLEOTIDE SEQUENCE [LARGE SCALE GENOMIC DNA]</scope>
</reference>
<evidence type="ECO:0000256" key="1">
    <source>
        <dbReference type="ARBA" id="ARBA00022527"/>
    </source>
</evidence>
<dbReference type="AlphaFoldDB" id="A0AAV1HR06"/>
<evidence type="ECO:0000313" key="11">
    <source>
        <dbReference type="Proteomes" id="UP001314263"/>
    </source>
</evidence>
<dbReference type="PANTHER" id="PTHR44329:SF214">
    <property type="entry name" value="PROTEIN KINASE DOMAIN-CONTAINING PROTEIN"/>
    <property type="match status" value="1"/>
</dbReference>
<keyword evidence="11" id="KW-1185">Reference proteome</keyword>
<dbReference type="Gene3D" id="1.10.510.10">
    <property type="entry name" value="Transferase(Phosphotransferase) domain 1"/>
    <property type="match status" value="1"/>
</dbReference>
<keyword evidence="1 7" id="KW-0723">Serine/threonine-protein kinase</keyword>
<dbReference type="PROSITE" id="PS00107">
    <property type="entry name" value="PROTEIN_KINASE_ATP"/>
    <property type="match status" value="1"/>
</dbReference>
<keyword evidence="4" id="KW-0418">Kinase</keyword>
<evidence type="ECO:0000256" key="4">
    <source>
        <dbReference type="ARBA" id="ARBA00022777"/>
    </source>
</evidence>
<dbReference type="Pfam" id="PF07714">
    <property type="entry name" value="PK_Tyr_Ser-Thr"/>
    <property type="match status" value="1"/>
</dbReference>
<dbReference type="InterPro" id="IPR017441">
    <property type="entry name" value="Protein_kinase_ATP_BS"/>
</dbReference>
<dbReference type="InterPro" id="IPR001245">
    <property type="entry name" value="Ser-Thr/Tyr_kinase_cat_dom"/>
</dbReference>
<evidence type="ECO:0000256" key="2">
    <source>
        <dbReference type="ARBA" id="ARBA00022679"/>
    </source>
</evidence>
<comment type="similarity">
    <text evidence="7">Belongs to the protein kinase superfamily.</text>
</comment>
<dbReference type="InterPro" id="IPR000719">
    <property type="entry name" value="Prot_kinase_dom"/>
</dbReference>
<comment type="caution">
    <text evidence="10">The sequence shown here is derived from an EMBL/GenBank/DDBJ whole genome shotgun (WGS) entry which is preliminary data.</text>
</comment>
<name>A0AAV1HR06_9CHLO</name>
<dbReference type="InterPro" id="IPR051681">
    <property type="entry name" value="Ser/Thr_Kinases-Pseudokinases"/>
</dbReference>
<evidence type="ECO:0000259" key="9">
    <source>
        <dbReference type="PROSITE" id="PS50011"/>
    </source>
</evidence>
<dbReference type="Proteomes" id="UP001314263">
    <property type="component" value="Unassembled WGS sequence"/>
</dbReference>
<dbReference type="PROSITE" id="PS00108">
    <property type="entry name" value="PROTEIN_KINASE_ST"/>
    <property type="match status" value="1"/>
</dbReference>
<feature type="compositionally biased region" description="Low complexity" evidence="8">
    <location>
        <begin position="1"/>
        <end position="13"/>
    </location>
</feature>